<dbReference type="PANTHER" id="PTHR32282">
    <property type="entry name" value="BINDING PROTEIN TRANSPEPTIDASE, PUTATIVE-RELATED"/>
    <property type="match status" value="1"/>
</dbReference>
<evidence type="ECO:0000256" key="1">
    <source>
        <dbReference type="ARBA" id="ARBA00022475"/>
    </source>
</evidence>
<dbReference type="InterPro" id="IPR036950">
    <property type="entry name" value="PBP_transglycosylase"/>
</dbReference>
<evidence type="ECO:0000256" key="11">
    <source>
        <dbReference type="ARBA" id="ARBA00023136"/>
    </source>
</evidence>
<keyword evidence="4 20" id="KW-0328">Glycosyltransferase</keyword>
<evidence type="ECO:0000256" key="12">
    <source>
        <dbReference type="ARBA" id="ARBA00023268"/>
    </source>
</evidence>
<evidence type="ECO:0000259" key="18">
    <source>
        <dbReference type="Pfam" id="PF00905"/>
    </source>
</evidence>
<keyword evidence="3" id="KW-0645">Protease</keyword>
<evidence type="ECO:0000259" key="19">
    <source>
        <dbReference type="Pfam" id="PF00912"/>
    </source>
</evidence>
<keyword evidence="11 17" id="KW-0472">Membrane</keyword>
<dbReference type="Proteomes" id="UP001596439">
    <property type="component" value="Unassembled WGS sequence"/>
</dbReference>
<comment type="catalytic activity">
    <reaction evidence="14">
        <text>Preferential cleavage: (Ac)2-L-Lys-D-Ala-|-D-Ala. Also transpeptidation of peptidyl-alanyl moieties that are N-acyl substituents of D-alanine.</text>
        <dbReference type="EC" id="3.4.16.4"/>
    </reaction>
</comment>
<dbReference type="InterPro" id="IPR001264">
    <property type="entry name" value="Glyco_trans_51"/>
</dbReference>
<evidence type="ECO:0000256" key="7">
    <source>
        <dbReference type="ARBA" id="ARBA00022801"/>
    </source>
</evidence>
<feature type="transmembrane region" description="Helical" evidence="17">
    <location>
        <begin position="27"/>
        <end position="55"/>
    </location>
</feature>
<keyword evidence="7" id="KW-0378">Hydrolase</keyword>
<reference evidence="21" key="1">
    <citation type="journal article" date="2019" name="Int. J. Syst. Evol. Microbiol.">
        <title>The Global Catalogue of Microorganisms (GCM) 10K type strain sequencing project: providing services to taxonomists for standard genome sequencing and annotation.</title>
        <authorList>
            <consortium name="The Broad Institute Genomics Platform"/>
            <consortium name="The Broad Institute Genome Sequencing Center for Infectious Disease"/>
            <person name="Wu L."/>
            <person name="Ma J."/>
        </authorList>
    </citation>
    <scope>NUCLEOTIDE SEQUENCE [LARGE SCALE GENOMIC DNA]</scope>
    <source>
        <strain evidence="21">CCUG 55590</strain>
    </source>
</reference>
<evidence type="ECO:0000256" key="5">
    <source>
        <dbReference type="ARBA" id="ARBA00022679"/>
    </source>
</evidence>
<evidence type="ECO:0000256" key="8">
    <source>
        <dbReference type="ARBA" id="ARBA00022960"/>
    </source>
</evidence>
<dbReference type="InterPro" id="IPR023346">
    <property type="entry name" value="Lysozyme-like_dom_sf"/>
</dbReference>
<evidence type="ECO:0000256" key="2">
    <source>
        <dbReference type="ARBA" id="ARBA00022645"/>
    </source>
</evidence>
<dbReference type="Pfam" id="PF00905">
    <property type="entry name" value="Transpeptidase"/>
    <property type="match status" value="1"/>
</dbReference>
<dbReference type="Pfam" id="PF00912">
    <property type="entry name" value="Transgly"/>
    <property type="match status" value="1"/>
</dbReference>
<evidence type="ECO:0000256" key="17">
    <source>
        <dbReference type="SAM" id="Phobius"/>
    </source>
</evidence>
<feature type="region of interest" description="Disordered" evidence="16">
    <location>
        <begin position="709"/>
        <end position="837"/>
    </location>
</feature>
<evidence type="ECO:0000256" key="9">
    <source>
        <dbReference type="ARBA" id="ARBA00022984"/>
    </source>
</evidence>
<feature type="compositionally biased region" description="Acidic residues" evidence="16">
    <location>
        <begin position="819"/>
        <end position="837"/>
    </location>
</feature>
<dbReference type="Gene3D" id="1.10.3810.10">
    <property type="entry name" value="Biosynthetic peptidoglycan transglycosylase-like"/>
    <property type="match status" value="1"/>
</dbReference>
<sequence>MLQKIQDLWNNPTSMKTRRYANVIYDVSWNVLLLTIISVVLIGFLGAGIGVGYFASLVKDMPTPAYKTMTSQINTYTSTSNIYFGSGERIGNYTTDEVRVPIPMEKVSPFVVDALLATEDVEFYEHDGVVPKATLRAILQEATGSEDRTGGSTLTQQLIKNQMLTNEVSFERKAKEILLALRLEKAMDKDEILNAYLNVVSFGRNSMGRNISGIEAAANGVFNTSAEKLTLPQAAFLAGIPKNPFFYTPYYQGGVIKEDVSGAVNRMKTVLNRMYVAGKITQEEYDAAYNYDITQDFMKTQSKPRDKYPYVVQWAEEESLSIVRDYLLEQDKVDINELSTDDRNEVLSTYARRAHNALRQGGYNINLTLDKGIYEAMQKPAKNDGNFGPNNVKDPEKGPEQTAAIMLENKTGKILGFVGGRYVNGKADDFNRAYKMERQIGSTAKSILVYPNAIEKGLVTPETVVIDEEYKYKNGANPNTKVIQNYYDNPPYRGPMTVREALKISSNVPAVKIYEEDGSFIRNTEKLIQMGIDVPDEVRSAPSMALGVNSVKLRDLASAYAMLANMGEHVDPYIVDSIEYNGEVIYKHKAKKTRIYEERTAYLVVDMLRDVYTSGTATYAKSFLKAPGDWIGKTGTTQKFRDSYLVGSTPGVTLAVWTGYDVEHELFVGGGYGSYYQRTQGMWAQLANNAYSSNPDVFKSSTRFKQPSSVTAKDFKDSGSFSEKKKVEEKEKEEEEKKKEEEEKKREAEEAKEEAEEKKQEAAADAAAKKKAEEEAKKKAEAETAAKKKAEEEAKKKAEAEAAAKKKAEEEAKKKAEEEAQQEADQPAEDNADSDGA</sequence>
<keyword evidence="10 17" id="KW-1133">Transmembrane helix</keyword>
<gene>
    <name evidence="20" type="ORF">ACFQO8_04400</name>
</gene>
<dbReference type="SUPFAM" id="SSF56601">
    <property type="entry name" value="beta-lactamase/transpeptidase-like"/>
    <property type="match status" value="1"/>
</dbReference>
<dbReference type="PANTHER" id="PTHR32282:SF32">
    <property type="entry name" value="PENICILLIN-BINDING PROTEIN 2A"/>
    <property type="match status" value="1"/>
</dbReference>
<dbReference type="InterPro" id="IPR050396">
    <property type="entry name" value="Glycosyltr_51/Transpeptidase"/>
</dbReference>
<keyword evidence="5 20" id="KW-0808">Transferase</keyword>
<organism evidence="20 21">
    <name type="scientific">Exiguobacterium aestuarii</name>
    <dbReference type="NCBI Taxonomy" id="273527"/>
    <lineage>
        <taxon>Bacteria</taxon>
        <taxon>Bacillati</taxon>
        <taxon>Bacillota</taxon>
        <taxon>Bacilli</taxon>
        <taxon>Bacillales</taxon>
        <taxon>Bacillales Family XII. Incertae Sedis</taxon>
        <taxon>Exiguobacterium</taxon>
    </lineage>
</organism>
<dbReference type="InterPro" id="IPR001460">
    <property type="entry name" value="PCN-bd_Tpept"/>
</dbReference>
<proteinExistence type="predicted"/>
<evidence type="ECO:0000256" key="10">
    <source>
        <dbReference type="ARBA" id="ARBA00022989"/>
    </source>
</evidence>
<evidence type="ECO:0000256" key="14">
    <source>
        <dbReference type="ARBA" id="ARBA00034000"/>
    </source>
</evidence>
<evidence type="ECO:0000256" key="13">
    <source>
        <dbReference type="ARBA" id="ARBA00023316"/>
    </source>
</evidence>
<dbReference type="RefSeq" id="WP_214787265.1">
    <property type="nucleotide sequence ID" value="NZ_JANIEL010000014.1"/>
</dbReference>
<evidence type="ECO:0000313" key="20">
    <source>
        <dbReference type="EMBL" id="MFC7389374.1"/>
    </source>
</evidence>
<accession>A0ABW2PIR5</accession>
<dbReference type="SUPFAM" id="SSF53955">
    <property type="entry name" value="Lysozyme-like"/>
    <property type="match status" value="1"/>
</dbReference>
<keyword evidence="8" id="KW-0133">Cell shape</keyword>
<evidence type="ECO:0000256" key="6">
    <source>
        <dbReference type="ARBA" id="ARBA00022692"/>
    </source>
</evidence>
<keyword evidence="2" id="KW-0121">Carboxypeptidase</keyword>
<keyword evidence="1" id="KW-1003">Cell membrane</keyword>
<name>A0ABW2PIR5_9BACL</name>
<dbReference type="EC" id="2.4.-.-" evidence="20"/>
<protein>
    <submittedName>
        <fullName evidence="20">Transglycosylase domain-containing protein</fullName>
        <ecNumber evidence="20">2.4.-.-</ecNumber>
    </submittedName>
</protein>
<evidence type="ECO:0000256" key="3">
    <source>
        <dbReference type="ARBA" id="ARBA00022670"/>
    </source>
</evidence>
<feature type="domain" description="Glycosyl transferase family 51" evidence="19">
    <location>
        <begin position="87"/>
        <end position="274"/>
    </location>
</feature>
<keyword evidence="21" id="KW-1185">Reference proteome</keyword>
<evidence type="ECO:0000256" key="16">
    <source>
        <dbReference type="SAM" id="MobiDB-lite"/>
    </source>
</evidence>
<evidence type="ECO:0000313" key="21">
    <source>
        <dbReference type="Proteomes" id="UP001596439"/>
    </source>
</evidence>
<feature type="domain" description="Penicillin-binding protein transpeptidase" evidence="18">
    <location>
        <begin position="403"/>
        <end position="642"/>
    </location>
</feature>
<comment type="catalytic activity">
    <reaction evidence="15">
        <text>[GlcNAc-(1-&gt;4)-Mur2Ac(oyl-L-Ala-gamma-D-Glu-L-Lys-D-Ala-D-Ala)](n)-di-trans,octa-cis-undecaprenyl diphosphate + beta-D-GlcNAc-(1-&gt;4)-Mur2Ac(oyl-L-Ala-gamma-D-Glu-L-Lys-D-Ala-D-Ala)-di-trans,octa-cis-undecaprenyl diphosphate = [GlcNAc-(1-&gt;4)-Mur2Ac(oyl-L-Ala-gamma-D-Glu-L-Lys-D-Ala-D-Ala)](n+1)-di-trans,octa-cis-undecaprenyl diphosphate + di-trans,octa-cis-undecaprenyl diphosphate + H(+)</text>
        <dbReference type="Rhea" id="RHEA:23708"/>
        <dbReference type="Rhea" id="RHEA-COMP:9602"/>
        <dbReference type="Rhea" id="RHEA-COMP:9603"/>
        <dbReference type="ChEBI" id="CHEBI:15378"/>
        <dbReference type="ChEBI" id="CHEBI:58405"/>
        <dbReference type="ChEBI" id="CHEBI:60033"/>
        <dbReference type="ChEBI" id="CHEBI:78435"/>
        <dbReference type="EC" id="2.4.99.28"/>
    </reaction>
</comment>
<keyword evidence="6 17" id="KW-0812">Transmembrane</keyword>
<dbReference type="InterPro" id="IPR012338">
    <property type="entry name" value="Beta-lactam/transpept-like"/>
</dbReference>
<keyword evidence="13" id="KW-0961">Cell wall biogenesis/degradation</keyword>
<dbReference type="GO" id="GO:0016757">
    <property type="term" value="F:glycosyltransferase activity"/>
    <property type="evidence" value="ECO:0007669"/>
    <property type="project" value="UniProtKB-KW"/>
</dbReference>
<comment type="caution">
    <text evidence="20">The sequence shown here is derived from an EMBL/GenBank/DDBJ whole genome shotgun (WGS) entry which is preliminary data.</text>
</comment>
<keyword evidence="12" id="KW-0511">Multifunctional enzyme</keyword>
<evidence type="ECO:0000256" key="15">
    <source>
        <dbReference type="ARBA" id="ARBA00049902"/>
    </source>
</evidence>
<keyword evidence="9" id="KW-0573">Peptidoglycan synthesis</keyword>
<evidence type="ECO:0000256" key="4">
    <source>
        <dbReference type="ARBA" id="ARBA00022676"/>
    </source>
</evidence>
<dbReference type="EMBL" id="JBHTCE010000001">
    <property type="protein sequence ID" value="MFC7389374.1"/>
    <property type="molecule type" value="Genomic_DNA"/>
</dbReference>
<feature type="compositionally biased region" description="Basic and acidic residues" evidence="16">
    <location>
        <begin position="713"/>
        <end position="818"/>
    </location>
</feature>
<dbReference type="Gene3D" id="3.40.710.10">
    <property type="entry name" value="DD-peptidase/beta-lactamase superfamily"/>
    <property type="match status" value="1"/>
</dbReference>